<evidence type="ECO:0000259" key="4">
    <source>
        <dbReference type="SMART" id="SM00244"/>
    </source>
</evidence>
<dbReference type="InterPro" id="IPR036013">
    <property type="entry name" value="Band_7/SPFH_dom_sf"/>
</dbReference>
<dbReference type="Proteomes" id="UP000509478">
    <property type="component" value="Chromosome"/>
</dbReference>
<dbReference type="KEGG" id="nue:C5F50_05945"/>
<name>A0A7D5M786_9ARCH</name>
<feature type="domain" description="Band 7" evidence="4">
    <location>
        <begin position="25"/>
        <end position="186"/>
    </location>
</feature>
<sequence>MAELDLGILIVQIIVGLIIIGILLSGIRIIRPTHRAAVETLGKYTRFQNSGITFIVPFFQKIYSINITEQLVDVMRQEVITKDNLNCTVDAQVYFKVGASERELKSALYQVNNYDVQIVQLARTTLRNVIGDNMFKDVNSQRGKLNNEVFETMAVETKDWGITIVRVELKEIEPPDDVQETMNMVIKAENDKQSAIDFANARETKADGERRASIKEAEGIRQSLILEAEGKSQAIERVAEARAKEIQLVNEAAEKYFVGNAKELKKLEVTQASLETNSKIVLTEKGISPTIVLNETTDTIIPTKTKQEPKSE</sequence>
<comment type="similarity">
    <text evidence="2">Belongs to the band 7/mec-2 family.</text>
</comment>
<dbReference type="InterPro" id="IPR001972">
    <property type="entry name" value="Stomatin_HflK_fam"/>
</dbReference>
<dbReference type="InterPro" id="IPR001107">
    <property type="entry name" value="Band_7"/>
</dbReference>
<dbReference type="AlphaFoldDB" id="A0A7D5M786"/>
<gene>
    <name evidence="5" type="ORF">C5F50_05945</name>
</gene>
<dbReference type="RefSeq" id="WP_179372768.1">
    <property type="nucleotide sequence ID" value="NZ_CP026995.1"/>
</dbReference>
<dbReference type="GeneID" id="56067611"/>
<evidence type="ECO:0000256" key="3">
    <source>
        <dbReference type="SAM" id="Phobius"/>
    </source>
</evidence>
<dbReference type="CDD" id="cd08829">
    <property type="entry name" value="SPFH_paraslipin"/>
    <property type="match status" value="1"/>
</dbReference>
<keyword evidence="3" id="KW-1133">Transmembrane helix</keyword>
<comment type="subcellular location">
    <subcellularLocation>
        <location evidence="1">Membrane</location>
        <topology evidence="1">Single-pass membrane protein</topology>
    </subcellularLocation>
</comment>
<organism evidence="5 6">
    <name type="scientific">Nitrosopumilus ureiphilus</name>
    <dbReference type="NCBI Taxonomy" id="1470067"/>
    <lineage>
        <taxon>Archaea</taxon>
        <taxon>Nitrososphaerota</taxon>
        <taxon>Nitrososphaeria</taxon>
        <taxon>Nitrosopumilales</taxon>
        <taxon>Nitrosopumilaceae</taxon>
        <taxon>Nitrosopumilus</taxon>
    </lineage>
</organism>
<keyword evidence="6" id="KW-1185">Reference proteome</keyword>
<dbReference type="GO" id="GO:0098552">
    <property type="term" value="C:side of membrane"/>
    <property type="evidence" value="ECO:0007669"/>
    <property type="project" value="UniProtKB-ARBA"/>
</dbReference>
<dbReference type="GO" id="GO:0005886">
    <property type="term" value="C:plasma membrane"/>
    <property type="evidence" value="ECO:0007669"/>
    <property type="project" value="UniProtKB-ARBA"/>
</dbReference>
<dbReference type="Gene3D" id="3.30.479.30">
    <property type="entry name" value="Band 7 domain"/>
    <property type="match status" value="1"/>
</dbReference>
<dbReference type="OrthoDB" id="10752at2157"/>
<dbReference type="EMBL" id="CP026995">
    <property type="protein sequence ID" value="QLH06667.1"/>
    <property type="molecule type" value="Genomic_DNA"/>
</dbReference>
<dbReference type="FunFam" id="3.30.479.30:FF:000004">
    <property type="entry name" value="Putative membrane protease family, stomatin"/>
    <property type="match status" value="1"/>
</dbReference>
<keyword evidence="3" id="KW-0812">Transmembrane</keyword>
<protein>
    <submittedName>
        <fullName evidence="5">Paraslipin</fullName>
    </submittedName>
</protein>
<evidence type="ECO:0000313" key="5">
    <source>
        <dbReference type="EMBL" id="QLH06667.1"/>
    </source>
</evidence>
<evidence type="ECO:0000256" key="1">
    <source>
        <dbReference type="ARBA" id="ARBA00004167"/>
    </source>
</evidence>
<dbReference type="Pfam" id="PF01145">
    <property type="entry name" value="Band_7"/>
    <property type="match status" value="1"/>
</dbReference>
<evidence type="ECO:0000313" key="6">
    <source>
        <dbReference type="Proteomes" id="UP000509478"/>
    </source>
</evidence>
<keyword evidence="3" id="KW-0472">Membrane</keyword>
<dbReference type="SUPFAM" id="SSF117892">
    <property type="entry name" value="Band 7/SPFH domain"/>
    <property type="match status" value="1"/>
</dbReference>
<dbReference type="PANTHER" id="PTHR43327:SF10">
    <property type="entry name" value="STOMATIN-LIKE PROTEIN 2, MITOCHONDRIAL"/>
    <property type="match status" value="1"/>
</dbReference>
<evidence type="ECO:0000256" key="2">
    <source>
        <dbReference type="ARBA" id="ARBA00008164"/>
    </source>
</evidence>
<dbReference type="InterPro" id="IPR050710">
    <property type="entry name" value="Band7/mec-2_domain"/>
</dbReference>
<reference evidence="5 6" key="1">
    <citation type="submission" date="2018-02" db="EMBL/GenBank/DDBJ databases">
        <title>Complete genome of Nitrosopumilus ureaphilus PS0.</title>
        <authorList>
            <person name="Qin W."/>
            <person name="Zheng Y."/>
            <person name="Stahl D.A."/>
        </authorList>
    </citation>
    <scope>NUCLEOTIDE SEQUENCE [LARGE SCALE GENOMIC DNA]</scope>
    <source>
        <strain evidence="5 6">PS0</strain>
    </source>
</reference>
<proteinExistence type="inferred from homology"/>
<dbReference type="PRINTS" id="PR00721">
    <property type="entry name" value="STOMATIN"/>
</dbReference>
<dbReference type="PANTHER" id="PTHR43327">
    <property type="entry name" value="STOMATIN-LIKE PROTEIN 2, MITOCHONDRIAL"/>
    <property type="match status" value="1"/>
</dbReference>
<feature type="transmembrane region" description="Helical" evidence="3">
    <location>
        <begin position="6"/>
        <end position="27"/>
    </location>
</feature>
<dbReference type="SMART" id="SM00244">
    <property type="entry name" value="PHB"/>
    <property type="match status" value="1"/>
</dbReference>
<accession>A0A7D5M786</accession>